<evidence type="ECO:0000259" key="12">
    <source>
        <dbReference type="Pfam" id="PF12019"/>
    </source>
</evidence>
<evidence type="ECO:0000313" key="14">
    <source>
        <dbReference type="Proteomes" id="UP001278188"/>
    </source>
</evidence>
<keyword evidence="14" id="KW-1185">Reference proteome</keyword>
<evidence type="ECO:0000256" key="3">
    <source>
        <dbReference type="ARBA" id="ARBA00022475"/>
    </source>
</evidence>
<accession>A0ABU3WG11</accession>
<comment type="caution">
    <text evidence="13">The sequence shown here is derived from an EMBL/GenBank/DDBJ whole genome shotgun (WGS) entry which is preliminary data.</text>
</comment>
<evidence type="ECO:0000256" key="7">
    <source>
        <dbReference type="ARBA" id="ARBA00022989"/>
    </source>
</evidence>
<feature type="transmembrane region" description="Helical" evidence="11">
    <location>
        <begin position="12"/>
        <end position="33"/>
    </location>
</feature>
<evidence type="ECO:0000256" key="6">
    <source>
        <dbReference type="ARBA" id="ARBA00022692"/>
    </source>
</evidence>
<evidence type="ECO:0000256" key="4">
    <source>
        <dbReference type="ARBA" id="ARBA00022481"/>
    </source>
</evidence>
<evidence type="ECO:0000313" key="13">
    <source>
        <dbReference type="EMBL" id="MDV2469354.1"/>
    </source>
</evidence>
<dbReference type="InterPro" id="IPR045584">
    <property type="entry name" value="Pilin-like"/>
</dbReference>
<keyword evidence="5" id="KW-0997">Cell inner membrane</keyword>
<dbReference type="InterPro" id="IPR012902">
    <property type="entry name" value="N_methyl_site"/>
</dbReference>
<name>A0ABU3WG11_9GAMM</name>
<reference evidence="13 14" key="1">
    <citation type="submission" date="2023-06" db="EMBL/GenBank/DDBJ databases">
        <title>Genomic Analysis of Acinetobacter Strains Recovered from South Australian Aquatic Samples provides Insights into the Circulation of Antibiotic Resistance determinants in the Environment.</title>
        <authorList>
            <person name="Tobin L."/>
            <person name="Jarocki V.M."/>
            <person name="Kenyon J."/>
            <person name="Drigo B."/>
            <person name="Donner E."/>
            <person name="Djordjevic S.P."/>
            <person name="Hamidian M."/>
        </authorList>
    </citation>
    <scope>NUCLEOTIDE SEQUENCE [LARGE SCALE GENOMIC DNA]</scope>
    <source>
        <strain evidence="13 14">SAAc652</strain>
    </source>
</reference>
<dbReference type="Proteomes" id="UP001278188">
    <property type="component" value="Unassembled WGS sequence"/>
</dbReference>
<evidence type="ECO:0000256" key="5">
    <source>
        <dbReference type="ARBA" id="ARBA00022519"/>
    </source>
</evidence>
<dbReference type="Gene3D" id="3.30.700.10">
    <property type="entry name" value="Glycoprotein, Type 4 Pilin"/>
    <property type="match status" value="1"/>
</dbReference>
<comment type="subcellular location">
    <subcellularLocation>
        <location evidence="1">Cell inner membrane</location>
        <topology evidence="1">Single-pass membrane protein</topology>
    </subcellularLocation>
</comment>
<keyword evidence="8 11" id="KW-0472">Membrane</keyword>
<dbReference type="PROSITE" id="PS00409">
    <property type="entry name" value="PROKAR_NTER_METHYL"/>
    <property type="match status" value="1"/>
</dbReference>
<sequence>MLVKQNQGFTLIELMVTIAVLAIIVMAAAPSFGDMIERQQLNSSTQNLVGILSQARAQATLVRSDVQVEILSSQNELNKKYQSVQADAAQKKALEEKRLFLWGPEAKAVLKQDISPITFEMNGTVKGATVDTTIMVCNKAQGKKSMTVSISRMGLIQPVTSGECS</sequence>
<organism evidence="13 14">
    <name type="scientific">Acinetobacter chinensis</name>
    <dbReference type="NCBI Taxonomy" id="2004650"/>
    <lineage>
        <taxon>Bacteria</taxon>
        <taxon>Pseudomonadati</taxon>
        <taxon>Pseudomonadota</taxon>
        <taxon>Gammaproteobacteria</taxon>
        <taxon>Moraxellales</taxon>
        <taxon>Moraxellaceae</taxon>
        <taxon>Acinetobacter</taxon>
    </lineage>
</organism>
<keyword evidence="3" id="KW-1003">Cell membrane</keyword>
<evidence type="ECO:0000256" key="8">
    <source>
        <dbReference type="ARBA" id="ARBA00023136"/>
    </source>
</evidence>
<keyword evidence="4" id="KW-0488">Methylation</keyword>
<evidence type="ECO:0000256" key="9">
    <source>
        <dbReference type="ARBA" id="ARBA00025772"/>
    </source>
</evidence>
<evidence type="ECO:0000256" key="11">
    <source>
        <dbReference type="SAM" id="Phobius"/>
    </source>
</evidence>
<dbReference type="EMBL" id="JASVDY010000003">
    <property type="protein sequence ID" value="MDV2469354.1"/>
    <property type="molecule type" value="Genomic_DNA"/>
</dbReference>
<keyword evidence="7 11" id="KW-1133">Transmembrane helix</keyword>
<dbReference type="SUPFAM" id="SSF54523">
    <property type="entry name" value="Pili subunits"/>
    <property type="match status" value="1"/>
</dbReference>
<evidence type="ECO:0000256" key="10">
    <source>
        <dbReference type="ARBA" id="ARBA00030775"/>
    </source>
</evidence>
<comment type="similarity">
    <text evidence="9">Belongs to the GSP H family.</text>
</comment>
<gene>
    <name evidence="13" type="ORF">QR674_10185</name>
</gene>
<proteinExistence type="inferred from homology"/>
<feature type="domain" description="General secretion pathway GspH" evidence="12">
    <location>
        <begin position="45"/>
        <end position="154"/>
    </location>
</feature>
<protein>
    <recommendedName>
        <fullName evidence="2">Type II secretion system protein H</fullName>
    </recommendedName>
    <alternativeName>
        <fullName evidence="10">General secretion pathway protein H</fullName>
    </alternativeName>
</protein>
<evidence type="ECO:0000256" key="2">
    <source>
        <dbReference type="ARBA" id="ARBA00021549"/>
    </source>
</evidence>
<dbReference type="RefSeq" id="WP_317084020.1">
    <property type="nucleotide sequence ID" value="NZ_JASVDY010000003.1"/>
</dbReference>
<dbReference type="Pfam" id="PF07963">
    <property type="entry name" value="N_methyl"/>
    <property type="match status" value="1"/>
</dbReference>
<dbReference type="Pfam" id="PF12019">
    <property type="entry name" value="GspH"/>
    <property type="match status" value="1"/>
</dbReference>
<dbReference type="NCBIfam" id="TIGR02532">
    <property type="entry name" value="IV_pilin_GFxxxE"/>
    <property type="match status" value="1"/>
</dbReference>
<keyword evidence="6 11" id="KW-0812">Transmembrane</keyword>
<dbReference type="InterPro" id="IPR022346">
    <property type="entry name" value="T2SS_GspH"/>
</dbReference>
<evidence type="ECO:0000256" key="1">
    <source>
        <dbReference type="ARBA" id="ARBA00004377"/>
    </source>
</evidence>